<dbReference type="EMBL" id="JABELV010000072">
    <property type="protein sequence ID" value="KAG7532175.1"/>
    <property type="molecule type" value="Genomic_DNA"/>
</dbReference>
<evidence type="ECO:0000259" key="6">
    <source>
        <dbReference type="Pfam" id="PF07393"/>
    </source>
</evidence>
<feature type="domain" description="Exocyst complex component Sec10-like alpha-helical bundle" evidence="6">
    <location>
        <begin position="235"/>
        <end position="943"/>
    </location>
</feature>
<feature type="region of interest" description="Disordered" evidence="5">
    <location>
        <begin position="604"/>
        <end position="645"/>
    </location>
</feature>
<protein>
    <recommendedName>
        <fullName evidence="10">Exocyst complex component Sec10</fullName>
    </recommendedName>
</protein>
<evidence type="ECO:0000313" key="9">
    <source>
        <dbReference type="Proteomes" id="UP000812966"/>
    </source>
</evidence>
<evidence type="ECO:0008006" key="10">
    <source>
        <dbReference type="Google" id="ProtNLM"/>
    </source>
</evidence>
<dbReference type="PANTHER" id="PTHR12100:SF0">
    <property type="entry name" value="EXOCYST COMPLEX COMPONENT 5"/>
    <property type="match status" value="1"/>
</dbReference>
<dbReference type="InterPro" id="IPR048627">
    <property type="entry name" value="Sec10_HB"/>
</dbReference>
<sequence length="1034" mass="113569">MSGTSNPSTQAPLKPIRRERDPGRTARTVKVQEPELPAQETVGTGKDGKEKVAKVLQLSSFERNFNVENFIGDLSEKLITSSKANTGALDPLPFISSFSPALDHLLSLQKSVSRKTKELEGEVREAERSCEGRLREIDGGFETIGSSFTALETKITGVGRTAVRIGEQMESLHNLRSVAQSASLILSYYLSLSQPPAPASTQLNPEGNPSPAEPPQTPLDALFATRTSREGRARLAIILRRLSTLAKDVVENASAAASNAQDNARDSDDDKGRLVKLRADVDKAIRIRDEVEKYAERFEKECLRLFDRSYRKGDVRMMAHCAKILQDFNNCTSCIQMYVNQHDFFISKDKVLEEASGLNPDGTPRADAAPMEDIWTALNDSNKPAPTAEPGLTALSKEIRSTVDQEAQIIQAVFPMKEDVMRVFLQRVFAQVIQQHLETLFARAAVQGTLALLRMLRLTHSQCSVLIEDLKQYDFSGFGGEANTTVSVTTDRRTGVSTTVTLASMLDTAMEEMFSQYIEGGRYLELEGKWMAIAYKDLAHKYQRFHETQIKSKPGNLLDRVVDKLSTNTGSSGVVPAAPSATSSATSAAAAWLHRYGGNALTGVTGSKDITRSTTPAQSGASSPVTARNAAGQQPHQNETEGLNQADGAVKLEIIEKFLRIHAEAVGRVVELSVGGETAQNASKLAKLLADDIGGDYLELALESASSKLDGQDRSEPDLSILGQIRQVDLALHLWQTYYSTVLVPLVSSSPAVRRDALRWNANTVTRVEGKVNTLVLRFLDASVSWLSVLLKRQKNSDFKPKDEEMSFARTTTEPCTLCCSYLERLNEAGHKAFTGKNAEAFFTELGVEFHGLLLDHYKRFPVNPTGGLMLTKDLAAYQDSIKTFGIPLLNDRFDMLRQLGNSFIVQPDVLKSYLTEGHLGRIDARLLRPYLQQRSDWSTFAKQFGEEEAFADKSDQDVVTATTSGLLKASRYSMGVGAAGMSKLKDMLKAVDDHAFGDTIPSQHYRSSNLNPGLNRAPSYRGNYPATQGFFVP</sequence>
<comment type="caution">
    <text evidence="8">The sequence shown here is derived from an EMBL/GenBank/DDBJ whole genome shotgun (WGS) entry which is preliminary data.</text>
</comment>
<keyword evidence="2" id="KW-0813">Transport</keyword>
<proteinExistence type="inferred from homology"/>
<evidence type="ECO:0000256" key="2">
    <source>
        <dbReference type="ARBA" id="ARBA00022448"/>
    </source>
</evidence>
<gene>
    <name evidence="8" type="ORF">FFLO_03803</name>
</gene>
<feature type="compositionally biased region" description="Polar residues" evidence="5">
    <location>
        <begin position="1"/>
        <end position="11"/>
    </location>
</feature>
<dbReference type="AlphaFoldDB" id="A0A8K0NMY1"/>
<keyword evidence="4" id="KW-0175">Coiled coil</keyword>
<name>A0A8K0NMY1_9TREE</name>
<evidence type="ECO:0000259" key="7">
    <source>
        <dbReference type="Pfam" id="PF20667"/>
    </source>
</evidence>
<dbReference type="GO" id="GO:0006887">
    <property type="term" value="P:exocytosis"/>
    <property type="evidence" value="ECO:0007669"/>
    <property type="project" value="UniProtKB-KW"/>
</dbReference>
<dbReference type="PANTHER" id="PTHR12100">
    <property type="entry name" value="SEC10"/>
    <property type="match status" value="1"/>
</dbReference>
<keyword evidence="9" id="KW-1185">Reference proteome</keyword>
<dbReference type="InterPro" id="IPR048625">
    <property type="entry name" value="Sec10_N"/>
</dbReference>
<evidence type="ECO:0000256" key="5">
    <source>
        <dbReference type="SAM" id="MobiDB-lite"/>
    </source>
</evidence>
<feature type="domain" description="Exocyst complex component Sec10 N-terminal" evidence="7">
    <location>
        <begin position="92"/>
        <end position="194"/>
    </location>
</feature>
<evidence type="ECO:0000313" key="8">
    <source>
        <dbReference type="EMBL" id="KAG7532175.1"/>
    </source>
</evidence>
<comment type="similarity">
    <text evidence="1">Belongs to the SEC10 family.</text>
</comment>
<dbReference type="Proteomes" id="UP000812966">
    <property type="component" value="Unassembled WGS sequence"/>
</dbReference>
<evidence type="ECO:0000256" key="1">
    <source>
        <dbReference type="ARBA" id="ARBA00006572"/>
    </source>
</evidence>
<feature type="region of interest" description="Disordered" evidence="5">
    <location>
        <begin position="196"/>
        <end position="217"/>
    </location>
</feature>
<dbReference type="Pfam" id="PF20667">
    <property type="entry name" value="Sec10_N"/>
    <property type="match status" value="1"/>
</dbReference>
<keyword evidence="3" id="KW-0268">Exocytosis</keyword>
<dbReference type="Pfam" id="PF07393">
    <property type="entry name" value="Sec10_HB"/>
    <property type="match status" value="1"/>
</dbReference>
<feature type="compositionally biased region" description="Polar residues" evidence="5">
    <location>
        <begin position="612"/>
        <end position="643"/>
    </location>
</feature>
<reference evidence="8" key="1">
    <citation type="submission" date="2020-04" db="EMBL/GenBank/DDBJ databases">
        <title>Analysis of mating type loci in Filobasidium floriforme.</title>
        <authorList>
            <person name="Nowrousian M."/>
        </authorList>
    </citation>
    <scope>NUCLEOTIDE SEQUENCE</scope>
    <source>
        <strain evidence="8">CBS 6242</strain>
    </source>
</reference>
<evidence type="ECO:0000256" key="3">
    <source>
        <dbReference type="ARBA" id="ARBA00022483"/>
    </source>
</evidence>
<dbReference type="GO" id="GO:0006893">
    <property type="term" value="P:Golgi to plasma membrane transport"/>
    <property type="evidence" value="ECO:0007669"/>
    <property type="project" value="TreeGrafter"/>
</dbReference>
<feature type="region of interest" description="Disordered" evidence="5">
    <location>
        <begin position="1002"/>
        <end position="1022"/>
    </location>
</feature>
<dbReference type="GO" id="GO:0000145">
    <property type="term" value="C:exocyst"/>
    <property type="evidence" value="ECO:0007669"/>
    <property type="project" value="TreeGrafter"/>
</dbReference>
<organism evidence="8 9">
    <name type="scientific">Filobasidium floriforme</name>
    <dbReference type="NCBI Taxonomy" id="5210"/>
    <lineage>
        <taxon>Eukaryota</taxon>
        <taxon>Fungi</taxon>
        <taxon>Dikarya</taxon>
        <taxon>Basidiomycota</taxon>
        <taxon>Agaricomycotina</taxon>
        <taxon>Tremellomycetes</taxon>
        <taxon>Filobasidiales</taxon>
        <taxon>Filobasidiaceae</taxon>
        <taxon>Filobasidium</taxon>
    </lineage>
</organism>
<evidence type="ECO:0000256" key="4">
    <source>
        <dbReference type="ARBA" id="ARBA00023054"/>
    </source>
</evidence>
<accession>A0A8K0NMY1</accession>
<feature type="region of interest" description="Disordered" evidence="5">
    <location>
        <begin position="1"/>
        <end position="48"/>
    </location>
</feature>
<dbReference type="InterPro" id="IPR009976">
    <property type="entry name" value="Sec10-like"/>
</dbReference>
<feature type="compositionally biased region" description="Polar residues" evidence="5">
    <location>
        <begin position="1002"/>
        <end position="1013"/>
    </location>
</feature>